<dbReference type="NCBIfam" id="TIGR00231">
    <property type="entry name" value="small_GTP"/>
    <property type="match status" value="1"/>
</dbReference>
<dbReference type="SUPFAM" id="SSF52540">
    <property type="entry name" value="P-loop containing nucleoside triphosphate hydrolases"/>
    <property type="match status" value="1"/>
</dbReference>
<dbReference type="AlphaFoldDB" id="A0A0A1U5C6"/>
<protein>
    <submittedName>
        <fullName evidence="4">Uncharacterized protein</fullName>
    </submittedName>
</protein>
<keyword evidence="2" id="KW-0547">Nucleotide-binding</keyword>
<keyword evidence="5" id="KW-1185">Reference proteome</keyword>
<dbReference type="GeneID" id="14885909"/>
<dbReference type="VEuPathDB" id="AmoebaDB:EIN_317000"/>
<organism evidence="4 5">
    <name type="scientific">Entamoeba invadens IP1</name>
    <dbReference type="NCBI Taxonomy" id="370355"/>
    <lineage>
        <taxon>Eukaryota</taxon>
        <taxon>Amoebozoa</taxon>
        <taxon>Evosea</taxon>
        <taxon>Archamoebae</taxon>
        <taxon>Mastigamoebida</taxon>
        <taxon>Entamoebidae</taxon>
        <taxon>Entamoeba</taxon>
    </lineage>
</organism>
<dbReference type="RefSeq" id="XP_004253742.1">
    <property type="nucleotide sequence ID" value="XM_004253694.1"/>
</dbReference>
<dbReference type="SMART" id="SM00175">
    <property type="entry name" value="RAB"/>
    <property type="match status" value="1"/>
</dbReference>
<gene>
    <name evidence="4" type="ORF">EIN_317000</name>
</gene>
<dbReference type="EMBL" id="KB206890">
    <property type="protein sequence ID" value="ELP86971.1"/>
    <property type="molecule type" value="Genomic_DNA"/>
</dbReference>
<reference evidence="4 5" key="1">
    <citation type="submission" date="2012-10" db="EMBL/GenBank/DDBJ databases">
        <authorList>
            <person name="Zafar N."/>
            <person name="Inman J."/>
            <person name="Hall N."/>
            <person name="Lorenzi H."/>
            <person name="Caler E."/>
        </authorList>
    </citation>
    <scope>NUCLEOTIDE SEQUENCE [LARGE SCALE GENOMIC DNA]</scope>
    <source>
        <strain evidence="4 5">IP1</strain>
    </source>
</reference>
<accession>A0A0A1U5C6</accession>
<evidence type="ECO:0000313" key="5">
    <source>
        <dbReference type="Proteomes" id="UP000014680"/>
    </source>
</evidence>
<evidence type="ECO:0000256" key="2">
    <source>
        <dbReference type="ARBA" id="ARBA00022741"/>
    </source>
</evidence>
<dbReference type="GO" id="GO:0005525">
    <property type="term" value="F:GTP binding"/>
    <property type="evidence" value="ECO:0007669"/>
    <property type="project" value="InterPro"/>
</dbReference>
<dbReference type="InterPro" id="IPR027417">
    <property type="entry name" value="P-loop_NTPase"/>
</dbReference>
<dbReference type="PRINTS" id="PR00449">
    <property type="entry name" value="RASTRNSFRMNG"/>
</dbReference>
<sequence length="191" mass="20510">MAVIKIKLVVMGDSDVGKSAILHRFIEGTFTDGEKPANPQKGVFLNKDITVDKQQVHFDIVDLAFDVEATASDFQGARAGIAVFDYSNPDTLKNTKNQLGLANRFVSGPSFASYIVGNKTDLEKKTDDAEVNSTVTSANATKLYQISAKTGDGINEMFEDIAKAVLATDKPAKEEKGGKKKGEKKGGCAFL</sequence>
<proteinExistence type="inferred from homology"/>
<name>A0A0A1U5C6_ENTIV</name>
<comment type="similarity">
    <text evidence="1">Belongs to the small GTPase superfamily. Rho family.</text>
</comment>
<dbReference type="OMA" id="DGINEMF"/>
<evidence type="ECO:0000256" key="3">
    <source>
        <dbReference type="SAM" id="MobiDB-lite"/>
    </source>
</evidence>
<dbReference type="Gene3D" id="3.40.50.300">
    <property type="entry name" value="P-loop containing nucleotide triphosphate hydrolases"/>
    <property type="match status" value="1"/>
</dbReference>
<dbReference type="SMART" id="SM00174">
    <property type="entry name" value="RHO"/>
    <property type="match status" value="1"/>
</dbReference>
<dbReference type="Pfam" id="PF00071">
    <property type="entry name" value="Ras"/>
    <property type="match status" value="1"/>
</dbReference>
<evidence type="ECO:0000256" key="1">
    <source>
        <dbReference type="ARBA" id="ARBA00010142"/>
    </source>
</evidence>
<dbReference type="Proteomes" id="UP000014680">
    <property type="component" value="Unassembled WGS sequence"/>
</dbReference>
<dbReference type="KEGG" id="eiv:EIN_317000"/>
<dbReference type="SMART" id="SM00173">
    <property type="entry name" value="RAS"/>
    <property type="match status" value="1"/>
</dbReference>
<evidence type="ECO:0000313" key="4">
    <source>
        <dbReference type="EMBL" id="ELP86971.1"/>
    </source>
</evidence>
<feature type="region of interest" description="Disordered" evidence="3">
    <location>
        <begin position="169"/>
        <end position="191"/>
    </location>
</feature>
<dbReference type="PROSITE" id="PS51419">
    <property type="entry name" value="RAB"/>
    <property type="match status" value="1"/>
</dbReference>
<dbReference type="OrthoDB" id="28034at2759"/>
<dbReference type="InterPro" id="IPR005225">
    <property type="entry name" value="Small_GTP-bd"/>
</dbReference>
<dbReference type="GO" id="GO:0003924">
    <property type="term" value="F:GTPase activity"/>
    <property type="evidence" value="ECO:0007669"/>
    <property type="project" value="InterPro"/>
</dbReference>
<dbReference type="PANTHER" id="PTHR47978">
    <property type="match status" value="1"/>
</dbReference>
<dbReference type="InterPro" id="IPR001806">
    <property type="entry name" value="Small_GTPase"/>
</dbReference>
<dbReference type="CDD" id="cd00154">
    <property type="entry name" value="Rab"/>
    <property type="match status" value="1"/>
</dbReference>